<protein>
    <recommendedName>
        <fullName evidence="1">Rad60/SUMO-like domain-containing protein</fullName>
    </recommendedName>
</protein>
<dbReference type="Gene3D" id="3.10.20.90">
    <property type="entry name" value="Phosphatidylinositol 3-kinase Catalytic Subunit, Chain A, domain 1"/>
    <property type="match status" value="1"/>
</dbReference>
<dbReference type="GeneID" id="39588727"/>
<dbReference type="EMBL" id="RSCE01000002">
    <property type="protein sequence ID" value="RSH85996.1"/>
    <property type="molecule type" value="Genomic_DNA"/>
</dbReference>
<evidence type="ECO:0000313" key="3">
    <source>
        <dbReference type="Proteomes" id="UP000279236"/>
    </source>
</evidence>
<dbReference type="InterPro" id="IPR022617">
    <property type="entry name" value="Rad60/SUMO-like_dom"/>
</dbReference>
<keyword evidence="3" id="KW-1185">Reference proteome</keyword>
<gene>
    <name evidence="2" type="ORF">EHS24_004184</name>
</gene>
<dbReference type="Proteomes" id="UP000279236">
    <property type="component" value="Unassembled WGS sequence"/>
</dbReference>
<name>A0A427Y4G9_9TREE</name>
<reference evidence="2 3" key="1">
    <citation type="submission" date="2018-11" db="EMBL/GenBank/DDBJ databases">
        <title>Genome sequence of Apiotrichum porosum DSM 27194.</title>
        <authorList>
            <person name="Aliyu H."/>
            <person name="Gorte O."/>
            <person name="Ochsenreither K."/>
        </authorList>
    </citation>
    <scope>NUCLEOTIDE SEQUENCE [LARGE SCALE GENOMIC DNA]</scope>
    <source>
        <strain evidence="2 3">DSM 27194</strain>
    </source>
</reference>
<dbReference type="RefSeq" id="XP_028478781.1">
    <property type="nucleotide sequence ID" value="XM_028619809.1"/>
</dbReference>
<accession>A0A427Y4G9</accession>
<feature type="domain" description="Rad60/SUMO-like" evidence="1">
    <location>
        <begin position="20"/>
        <end position="71"/>
    </location>
</feature>
<dbReference type="Pfam" id="PF11976">
    <property type="entry name" value="Rad60-SLD"/>
    <property type="match status" value="1"/>
</dbReference>
<sequence length="111" mass="12359">MSLSSPPKTAAAAEDVPVLLKLVAQNGAETFMKVRRNTKWLKIKMAFAVQQKLDEHAHRSFRLHHDGIRVDHAEARVGELPEDALEEAERGEAVRIDWHQRQMGGGVQGGV</sequence>
<organism evidence="2 3">
    <name type="scientific">Apiotrichum porosum</name>
    <dbReference type="NCBI Taxonomy" id="105984"/>
    <lineage>
        <taxon>Eukaryota</taxon>
        <taxon>Fungi</taxon>
        <taxon>Dikarya</taxon>
        <taxon>Basidiomycota</taxon>
        <taxon>Agaricomycotina</taxon>
        <taxon>Tremellomycetes</taxon>
        <taxon>Trichosporonales</taxon>
        <taxon>Trichosporonaceae</taxon>
        <taxon>Apiotrichum</taxon>
    </lineage>
</organism>
<dbReference type="AlphaFoldDB" id="A0A427Y4G9"/>
<evidence type="ECO:0000313" key="2">
    <source>
        <dbReference type="EMBL" id="RSH85996.1"/>
    </source>
</evidence>
<evidence type="ECO:0000259" key="1">
    <source>
        <dbReference type="Pfam" id="PF11976"/>
    </source>
</evidence>
<comment type="caution">
    <text evidence="2">The sequence shown here is derived from an EMBL/GenBank/DDBJ whole genome shotgun (WGS) entry which is preliminary data.</text>
</comment>
<proteinExistence type="predicted"/>